<keyword evidence="2" id="KW-0472">Membrane</keyword>
<dbReference type="EMBL" id="JAGSOJ010000001">
    <property type="protein sequence ID" value="MCM1988521.1"/>
    <property type="molecule type" value="Genomic_DNA"/>
</dbReference>
<dbReference type="Pfam" id="PF00144">
    <property type="entry name" value="Beta-lactamase"/>
    <property type="match status" value="1"/>
</dbReference>
<organism evidence="4 5">
    <name type="scientific">Oceanirhabdus seepicola</name>
    <dbReference type="NCBI Taxonomy" id="2828781"/>
    <lineage>
        <taxon>Bacteria</taxon>
        <taxon>Bacillati</taxon>
        <taxon>Bacillota</taxon>
        <taxon>Clostridia</taxon>
        <taxon>Eubacteriales</taxon>
        <taxon>Clostridiaceae</taxon>
        <taxon>Oceanirhabdus</taxon>
    </lineage>
</organism>
<evidence type="ECO:0000259" key="3">
    <source>
        <dbReference type="Pfam" id="PF00144"/>
    </source>
</evidence>
<dbReference type="SUPFAM" id="SSF56601">
    <property type="entry name" value="beta-lactamase/transpeptidase-like"/>
    <property type="match status" value="1"/>
</dbReference>
<comment type="caution">
    <text evidence="4">The sequence shown here is derived from an EMBL/GenBank/DDBJ whole genome shotgun (WGS) entry which is preliminary data.</text>
</comment>
<reference evidence="4" key="1">
    <citation type="journal article" date="2021" name="mSystems">
        <title>Bacteria and Archaea Synergistically Convert Glycine Betaine to Biogenic Methane in the Formosa Cold Seep of the South China Sea.</title>
        <authorList>
            <person name="Li L."/>
            <person name="Zhang W."/>
            <person name="Zhang S."/>
            <person name="Song L."/>
            <person name="Sun Q."/>
            <person name="Zhang H."/>
            <person name="Xiang H."/>
            <person name="Dong X."/>
        </authorList>
    </citation>
    <scope>NUCLEOTIDE SEQUENCE</scope>
    <source>
        <strain evidence="4">ZWT</strain>
    </source>
</reference>
<dbReference type="InterPro" id="IPR012338">
    <property type="entry name" value="Beta-lactam/transpept-like"/>
</dbReference>
<dbReference type="Gene3D" id="3.40.710.10">
    <property type="entry name" value="DD-peptidase/beta-lactamase superfamily"/>
    <property type="match status" value="1"/>
</dbReference>
<dbReference type="InterPro" id="IPR050491">
    <property type="entry name" value="AmpC-like"/>
</dbReference>
<evidence type="ECO:0000256" key="1">
    <source>
        <dbReference type="ARBA" id="ARBA00004370"/>
    </source>
</evidence>
<protein>
    <submittedName>
        <fullName evidence="4">Beta-lactamase family protein</fullName>
    </submittedName>
</protein>
<accession>A0A9J6NXA2</accession>
<name>A0A9J6NXA2_9CLOT</name>
<evidence type="ECO:0000256" key="2">
    <source>
        <dbReference type="ARBA" id="ARBA00023136"/>
    </source>
</evidence>
<sequence>MGRKDNILNIISEFVKKEEFSGAILVKEGNEIIYRDAHGYAHRGFKVKNKIDTKFDCASVTKLFTAIAILQLVEKGVLSLEDKVLDILDIQNSNLNKKIEIFHLLTHSSGMGDDADEEAGEEYEDLFKDRPNYSIRELEDTLPLFIHKEQYFKPGEGTRYNNCAFTLLGLVIEKLTGEKYRDYVIENVFKRANMKNSGFFSMDDIVENVAECYVDILDEDENIIGWKKNIYSYPPCGLPEGGALTTVEDMVKFYEALFNGELLGEQMTKEMITPKIDEGVYSKLKVKNGFVFEFMMDSDSDKLHYFRKDGINSGVVANTIYIPDYDVKIAILGNQYSGVWQLGKDIIKSYIGEYM</sequence>
<feature type="domain" description="Beta-lactamase-related" evidence="3">
    <location>
        <begin position="10"/>
        <end position="337"/>
    </location>
</feature>
<comment type="subcellular location">
    <subcellularLocation>
        <location evidence="1">Membrane</location>
    </subcellularLocation>
</comment>
<dbReference type="Proteomes" id="UP001056429">
    <property type="component" value="Unassembled WGS sequence"/>
</dbReference>
<dbReference type="InterPro" id="IPR001466">
    <property type="entry name" value="Beta-lactam-related"/>
</dbReference>
<dbReference type="PANTHER" id="PTHR46825:SF11">
    <property type="entry name" value="PENICILLIN-BINDING PROTEIN 4"/>
    <property type="match status" value="1"/>
</dbReference>
<evidence type="ECO:0000313" key="5">
    <source>
        <dbReference type="Proteomes" id="UP001056429"/>
    </source>
</evidence>
<reference evidence="4" key="2">
    <citation type="submission" date="2021-04" db="EMBL/GenBank/DDBJ databases">
        <authorList>
            <person name="Dong X."/>
        </authorList>
    </citation>
    <scope>NUCLEOTIDE SEQUENCE</scope>
    <source>
        <strain evidence="4">ZWT</strain>
    </source>
</reference>
<dbReference type="PANTHER" id="PTHR46825">
    <property type="entry name" value="D-ALANYL-D-ALANINE-CARBOXYPEPTIDASE/ENDOPEPTIDASE AMPH"/>
    <property type="match status" value="1"/>
</dbReference>
<dbReference type="GO" id="GO:0016020">
    <property type="term" value="C:membrane"/>
    <property type="evidence" value="ECO:0007669"/>
    <property type="project" value="UniProtKB-SubCell"/>
</dbReference>
<gene>
    <name evidence="4" type="ORF">KDK92_02130</name>
</gene>
<evidence type="ECO:0000313" key="4">
    <source>
        <dbReference type="EMBL" id="MCM1988521.1"/>
    </source>
</evidence>
<proteinExistence type="predicted"/>
<keyword evidence="5" id="KW-1185">Reference proteome</keyword>
<dbReference type="RefSeq" id="WP_250857386.1">
    <property type="nucleotide sequence ID" value="NZ_JAGSOJ010000001.1"/>
</dbReference>
<dbReference type="AlphaFoldDB" id="A0A9J6NXA2"/>